<feature type="compositionally biased region" description="Basic and acidic residues" evidence="1">
    <location>
        <begin position="210"/>
        <end position="221"/>
    </location>
</feature>
<dbReference type="AlphaFoldDB" id="A0A6S7I097"/>
<evidence type="ECO:0000313" key="2">
    <source>
        <dbReference type="EMBL" id="CAB4011644.1"/>
    </source>
</evidence>
<gene>
    <name evidence="2" type="ORF">PACLA_8A024647</name>
</gene>
<keyword evidence="3" id="KW-1185">Reference proteome</keyword>
<protein>
    <submittedName>
        <fullName evidence="2">Tetratricopeptide repeat 28</fullName>
    </submittedName>
</protein>
<feature type="region of interest" description="Disordered" evidence="1">
    <location>
        <begin position="207"/>
        <end position="250"/>
    </location>
</feature>
<comment type="caution">
    <text evidence="2">The sequence shown here is derived from an EMBL/GenBank/DDBJ whole genome shotgun (WGS) entry which is preliminary data.</text>
</comment>
<dbReference type="Proteomes" id="UP001152795">
    <property type="component" value="Unassembled WGS sequence"/>
</dbReference>
<name>A0A6S7I097_PARCT</name>
<dbReference type="OrthoDB" id="6130266at2759"/>
<dbReference type="Gene3D" id="3.40.50.12690">
    <property type="match status" value="1"/>
</dbReference>
<evidence type="ECO:0000256" key="1">
    <source>
        <dbReference type="SAM" id="MobiDB-lite"/>
    </source>
</evidence>
<dbReference type="SUPFAM" id="SSF52266">
    <property type="entry name" value="SGNH hydrolase"/>
    <property type="match status" value="1"/>
</dbReference>
<sequence length="445" mass="50240">MSLASISQNLADHNTRITFDDGMDDHTVNETEKECLNLTENEVNSSELSEAHAFAQILERILTIEEKLNTKIDDVALQVCNLKEADDLHEKISHDYMTNIKHENENLKKENTALKGKIEYTTMAMSDLNTKLKLLDEEKQSLVTALKILQGKEIVMNAWRNNEIGAFTNVDDKLKQNSGMAKPKGSKRQFGNILECKNAFEILTVEDDSEHTGNDKQETVKEGLGTSTQVTEEMPNRKDSGTQKLEGQRKQKKVAILGDSMLKYLNPRKIQQGLEQKITIKIFSGTKIQDMNHYVKPTLCTTPDEIILHIGTNNLRNNNPAVVINAMGNIAYTIARQNKDDKVTLSITRSDNHSMVEKKGNWRFCKKHKKYLGANKTNLTLSENEIPDVGQFIPGDDPLSERINNDNNVIHDTPLDNLNENTICNELKKLKGFRVGHINITSLTN</sequence>
<reference evidence="2" key="1">
    <citation type="submission" date="2020-04" db="EMBL/GenBank/DDBJ databases">
        <authorList>
            <person name="Alioto T."/>
            <person name="Alioto T."/>
            <person name="Gomez Garrido J."/>
        </authorList>
    </citation>
    <scope>NUCLEOTIDE SEQUENCE</scope>
    <source>
        <strain evidence="2">A484AB</strain>
    </source>
</reference>
<accession>A0A6S7I097</accession>
<organism evidence="2 3">
    <name type="scientific">Paramuricea clavata</name>
    <name type="common">Red gorgonian</name>
    <name type="synonym">Violescent sea-whip</name>
    <dbReference type="NCBI Taxonomy" id="317549"/>
    <lineage>
        <taxon>Eukaryota</taxon>
        <taxon>Metazoa</taxon>
        <taxon>Cnidaria</taxon>
        <taxon>Anthozoa</taxon>
        <taxon>Octocorallia</taxon>
        <taxon>Malacalcyonacea</taxon>
        <taxon>Plexauridae</taxon>
        <taxon>Paramuricea</taxon>
    </lineage>
</organism>
<feature type="compositionally biased region" description="Basic and acidic residues" evidence="1">
    <location>
        <begin position="234"/>
        <end position="249"/>
    </location>
</feature>
<evidence type="ECO:0000313" key="3">
    <source>
        <dbReference type="Proteomes" id="UP001152795"/>
    </source>
</evidence>
<proteinExistence type="predicted"/>
<dbReference type="EMBL" id="CACRXK020007217">
    <property type="protein sequence ID" value="CAB4011644.1"/>
    <property type="molecule type" value="Genomic_DNA"/>
</dbReference>